<evidence type="ECO:0000313" key="6">
    <source>
        <dbReference type="Proteomes" id="UP000614424"/>
    </source>
</evidence>
<dbReference type="InterPro" id="IPR001130">
    <property type="entry name" value="TatD-like"/>
</dbReference>
<dbReference type="GO" id="GO:0046872">
    <property type="term" value="F:metal ion binding"/>
    <property type="evidence" value="ECO:0007669"/>
    <property type="project" value="UniProtKB-KW"/>
</dbReference>
<evidence type="ECO:0000256" key="3">
    <source>
        <dbReference type="ARBA" id="ARBA00022801"/>
    </source>
</evidence>
<dbReference type="PIRSF" id="PIRSF005902">
    <property type="entry name" value="DNase_TatD"/>
    <property type="match status" value="1"/>
</dbReference>
<feature type="binding site" evidence="4">
    <location>
        <position position="155"/>
    </location>
    <ligand>
        <name>a divalent metal cation</name>
        <dbReference type="ChEBI" id="CHEBI:60240"/>
        <label>2</label>
    </ligand>
</feature>
<feature type="binding site" evidence="4">
    <location>
        <position position="11"/>
    </location>
    <ligand>
        <name>a divalent metal cation</name>
        <dbReference type="ChEBI" id="CHEBI:60240"/>
        <label>1</label>
    </ligand>
</feature>
<dbReference type="InterPro" id="IPR018228">
    <property type="entry name" value="DNase_TatD-rel_CS"/>
</dbReference>
<dbReference type="PROSITE" id="PS01091">
    <property type="entry name" value="TATD_3"/>
    <property type="match status" value="1"/>
</dbReference>
<feature type="binding site" evidence="4">
    <location>
        <position position="131"/>
    </location>
    <ligand>
        <name>a divalent metal cation</name>
        <dbReference type="ChEBI" id="CHEBI:60240"/>
        <label>2</label>
    </ligand>
</feature>
<feature type="binding site" evidence="4">
    <location>
        <position position="95"/>
    </location>
    <ligand>
        <name>a divalent metal cation</name>
        <dbReference type="ChEBI" id="CHEBI:60240"/>
        <label>1</label>
    </ligand>
</feature>
<dbReference type="Gene3D" id="3.20.20.140">
    <property type="entry name" value="Metal-dependent hydrolases"/>
    <property type="match status" value="1"/>
</dbReference>
<dbReference type="EMBL" id="JACNJZ010000059">
    <property type="protein sequence ID" value="MBC8316876.1"/>
    <property type="molecule type" value="Genomic_DNA"/>
</dbReference>
<keyword evidence="3 5" id="KW-0378">Hydrolase</keyword>
<dbReference type="GO" id="GO:0005829">
    <property type="term" value="C:cytosol"/>
    <property type="evidence" value="ECO:0007669"/>
    <property type="project" value="TreeGrafter"/>
</dbReference>
<protein>
    <submittedName>
        <fullName evidence="5">TatD family hydrolase</fullName>
    </submittedName>
</protein>
<feature type="binding site" evidence="4">
    <location>
        <position position="205"/>
    </location>
    <ligand>
        <name>a divalent metal cation</name>
        <dbReference type="ChEBI" id="CHEBI:60240"/>
        <label>1</label>
    </ligand>
</feature>
<name>A0A8J6N977_9BACT</name>
<dbReference type="PROSITE" id="PS01090">
    <property type="entry name" value="TATD_2"/>
    <property type="match status" value="1"/>
</dbReference>
<dbReference type="SUPFAM" id="SSF51556">
    <property type="entry name" value="Metallo-dependent hydrolases"/>
    <property type="match status" value="1"/>
</dbReference>
<dbReference type="NCBIfam" id="TIGR00010">
    <property type="entry name" value="YchF/TatD family DNA exonuclease"/>
    <property type="match status" value="1"/>
</dbReference>
<keyword evidence="2 4" id="KW-0479">Metal-binding</keyword>
<dbReference type="Proteomes" id="UP000614424">
    <property type="component" value="Unassembled WGS sequence"/>
</dbReference>
<evidence type="ECO:0000313" key="5">
    <source>
        <dbReference type="EMBL" id="MBC8316876.1"/>
    </source>
</evidence>
<accession>A0A8J6N977</accession>
<sequence length="260" mass="28929">MNIQLIDTHCHIDVSVFDSDYKEVLSRARAAGVSAMVLPGVDRGGWTRILDLCMQEPDLYPALGLHPMYLRMHHPDDLQELQGHVDQGKQVAIGEIGLDYYVEGIDRQQQQKLFEAQLDIASAAGLPILLHVRKAHDQILATLRRRKFQQGGMVHAFAGSFQQAEHYMKLGFKLSFGGTLTYDRAKRIRAVASQIPLEAIVLETDAPDIPVSSHRGERNSPEYLPEVLDALTQLRTESKEVIAAQTTENARGILGLKSIA</sequence>
<evidence type="ECO:0000256" key="2">
    <source>
        <dbReference type="ARBA" id="ARBA00022723"/>
    </source>
</evidence>
<dbReference type="PROSITE" id="PS01137">
    <property type="entry name" value="TATD_1"/>
    <property type="match status" value="1"/>
</dbReference>
<dbReference type="AlphaFoldDB" id="A0A8J6N977"/>
<evidence type="ECO:0000256" key="1">
    <source>
        <dbReference type="ARBA" id="ARBA00009275"/>
    </source>
</evidence>
<dbReference type="Pfam" id="PF01026">
    <property type="entry name" value="TatD_DNase"/>
    <property type="match status" value="1"/>
</dbReference>
<dbReference type="GO" id="GO:0016788">
    <property type="term" value="F:hydrolase activity, acting on ester bonds"/>
    <property type="evidence" value="ECO:0007669"/>
    <property type="project" value="InterPro"/>
</dbReference>
<dbReference type="CDD" id="cd01310">
    <property type="entry name" value="TatD_DNAse"/>
    <property type="match status" value="1"/>
</dbReference>
<organism evidence="5 6">
    <name type="scientific">Candidatus Desulfobia pelagia</name>
    <dbReference type="NCBI Taxonomy" id="2841692"/>
    <lineage>
        <taxon>Bacteria</taxon>
        <taxon>Pseudomonadati</taxon>
        <taxon>Thermodesulfobacteriota</taxon>
        <taxon>Desulfobulbia</taxon>
        <taxon>Desulfobulbales</taxon>
        <taxon>Desulfobulbaceae</taxon>
        <taxon>Candidatus Desulfobia</taxon>
    </lineage>
</organism>
<dbReference type="PANTHER" id="PTHR46124">
    <property type="entry name" value="D-AMINOACYL-TRNA DEACYLASE"/>
    <property type="match status" value="1"/>
</dbReference>
<gene>
    <name evidence="5" type="ORF">H8E41_03155</name>
</gene>
<evidence type="ECO:0000256" key="4">
    <source>
        <dbReference type="PIRSR" id="PIRSR005902-1"/>
    </source>
</evidence>
<dbReference type="InterPro" id="IPR032466">
    <property type="entry name" value="Metal_Hydrolase"/>
</dbReference>
<feature type="binding site" evidence="4">
    <location>
        <position position="9"/>
    </location>
    <ligand>
        <name>a divalent metal cation</name>
        <dbReference type="ChEBI" id="CHEBI:60240"/>
        <label>1</label>
    </ligand>
</feature>
<dbReference type="FunFam" id="3.20.20.140:FF:000005">
    <property type="entry name" value="TatD family hydrolase"/>
    <property type="match status" value="1"/>
</dbReference>
<comment type="similarity">
    <text evidence="1">Belongs to the metallo-dependent hydrolases superfamily. TatD-type hydrolase family.</text>
</comment>
<comment type="caution">
    <text evidence="5">The sequence shown here is derived from an EMBL/GenBank/DDBJ whole genome shotgun (WGS) entry which is preliminary data.</text>
</comment>
<dbReference type="GO" id="GO:0004536">
    <property type="term" value="F:DNA nuclease activity"/>
    <property type="evidence" value="ECO:0007669"/>
    <property type="project" value="InterPro"/>
</dbReference>
<proteinExistence type="inferred from homology"/>
<dbReference type="PANTHER" id="PTHR46124:SF3">
    <property type="entry name" value="HYDROLASE"/>
    <property type="match status" value="1"/>
</dbReference>
<reference evidence="5 6" key="1">
    <citation type="submission" date="2020-08" db="EMBL/GenBank/DDBJ databases">
        <title>Bridging the membrane lipid divide: bacteria of the FCB group superphylum have the potential to synthesize archaeal ether lipids.</title>
        <authorList>
            <person name="Villanueva L."/>
            <person name="Von Meijenfeldt F.A.B."/>
            <person name="Westbye A.B."/>
            <person name="Yadav S."/>
            <person name="Hopmans E.C."/>
            <person name="Dutilh B.E."/>
            <person name="Sinninghe Damste J.S."/>
        </authorList>
    </citation>
    <scope>NUCLEOTIDE SEQUENCE [LARGE SCALE GENOMIC DNA]</scope>
    <source>
        <strain evidence="5">NIOZ-UU47</strain>
    </source>
</reference>
<dbReference type="InterPro" id="IPR015991">
    <property type="entry name" value="TatD/YcfH-like"/>
</dbReference>